<sequence length="34" mass="3769">MGSHTEKAKTNLILLAVICSFVVVQYCLFVILLT</sequence>
<dbReference type="AlphaFoldDB" id="A0A0E9XQG5"/>
<reference evidence="2" key="2">
    <citation type="journal article" date="2015" name="Fish Shellfish Immunol.">
        <title>Early steps in the European eel (Anguilla anguilla)-Vibrio vulnificus interaction in the gills: Role of the RtxA13 toxin.</title>
        <authorList>
            <person name="Callol A."/>
            <person name="Pajuelo D."/>
            <person name="Ebbesson L."/>
            <person name="Teles M."/>
            <person name="MacKenzie S."/>
            <person name="Amaro C."/>
        </authorList>
    </citation>
    <scope>NUCLEOTIDE SEQUENCE</scope>
</reference>
<keyword evidence="1" id="KW-0812">Transmembrane</keyword>
<evidence type="ECO:0000256" key="1">
    <source>
        <dbReference type="SAM" id="Phobius"/>
    </source>
</evidence>
<proteinExistence type="predicted"/>
<name>A0A0E9XQG5_ANGAN</name>
<keyword evidence="1" id="KW-0472">Membrane</keyword>
<accession>A0A0E9XQG5</accession>
<dbReference type="EMBL" id="GBXM01003896">
    <property type="protein sequence ID" value="JAI04682.1"/>
    <property type="molecule type" value="Transcribed_RNA"/>
</dbReference>
<keyword evidence="1" id="KW-1133">Transmembrane helix</keyword>
<evidence type="ECO:0000313" key="2">
    <source>
        <dbReference type="EMBL" id="JAI04682.1"/>
    </source>
</evidence>
<reference evidence="2" key="1">
    <citation type="submission" date="2014-11" db="EMBL/GenBank/DDBJ databases">
        <authorList>
            <person name="Amaro Gonzalez C."/>
        </authorList>
    </citation>
    <scope>NUCLEOTIDE SEQUENCE</scope>
</reference>
<feature type="transmembrane region" description="Helical" evidence="1">
    <location>
        <begin position="12"/>
        <end position="33"/>
    </location>
</feature>
<protein>
    <submittedName>
        <fullName evidence="2">Uncharacterized protein</fullName>
    </submittedName>
</protein>
<organism evidence="2">
    <name type="scientific">Anguilla anguilla</name>
    <name type="common">European freshwater eel</name>
    <name type="synonym">Muraena anguilla</name>
    <dbReference type="NCBI Taxonomy" id="7936"/>
    <lineage>
        <taxon>Eukaryota</taxon>
        <taxon>Metazoa</taxon>
        <taxon>Chordata</taxon>
        <taxon>Craniata</taxon>
        <taxon>Vertebrata</taxon>
        <taxon>Euteleostomi</taxon>
        <taxon>Actinopterygii</taxon>
        <taxon>Neopterygii</taxon>
        <taxon>Teleostei</taxon>
        <taxon>Anguilliformes</taxon>
        <taxon>Anguillidae</taxon>
        <taxon>Anguilla</taxon>
    </lineage>
</organism>